<evidence type="ECO:0000313" key="1">
    <source>
        <dbReference type="EMBL" id="RMX51629.1"/>
    </source>
</evidence>
<name>A0A3M6UDI4_POCDA</name>
<protein>
    <submittedName>
        <fullName evidence="1">Uncharacterized protein</fullName>
    </submittedName>
</protein>
<dbReference type="Proteomes" id="UP000275408">
    <property type="component" value="Unassembled WGS sequence"/>
</dbReference>
<dbReference type="EMBL" id="RCHS01001733">
    <property type="protein sequence ID" value="RMX51629.1"/>
    <property type="molecule type" value="Genomic_DNA"/>
</dbReference>
<sequence length="140" mass="16069">MLKVETETNLHYKVVQYIRKYDANAILMAELGENPNTVYKRIDSWRKGYQKGAPDLIIANNHQPFVWSSNHQKMNVDEMILSGAGKKYAICKPLGGIVISEDKKQFAKHSMGALRLESYSLRDQKKIKSHARNLRGYLSE</sequence>
<keyword evidence="2" id="KW-1185">Reference proteome</keyword>
<organism evidence="1 2">
    <name type="scientific">Pocillopora damicornis</name>
    <name type="common">Cauliflower coral</name>
    <name type="synonym">Millepora damicornis</name>
    <dbReference type="NCBI Taxonomy" id="46731"/>
    <lineage>
        <taxon>Eukaryota</taxon>
        <taxon>Metazoa</taxon>
        <taxon>Cnidaria</taxon>
        <taxon>Anthozoa</taxon>
        <taxon>Hexacorallia</taxon>
        <taxon>Scleractinia</taxon>
        <taxon>Astrocoeniina</taxon>
        <taxon>Pocilloporidae</taxon>
        <taxon>Pocillopora</taxon>
    </lineage>
</organism>
<dbReference type="AlphaFoldDB" id="A0A3M6UDI4"/>
<proteinExistence type="predicted"/>
<gene>
    <name evidence="1" type="ORF">pdam_00021447</name>
</gene>
<reference evidence="1 2" key="1">
    <citation type="journal article" date="2018" name="Sci. Rep.">
        <title>Comparative analysis of the Pocillopora damicornis genome highlights role of immune system in coral evolution.</title>
        <authorList>
            <person name="Cunning R."/>
            <person name="Bay R.A."/>
            <person name="Gillette P."/>
            <person name="Baker A.C."/>
            <person name="Traylor-Knowles N."/>
        </authorList>
    </citation>
    <scope>NUCLEOTIDE SEQUENCE [LARGE SCALE GENOMIC DNA]</scope>
    <source>
        <strain evidence="1">RSMAS</strain>
        <tissue evidence="1">Whole animal</tissue>
    </source>
</reference>
<accession>A0A3M6UDI4</accession>
<comment type="caution">
    <text evidence="1">The sequence shown here is derived from an EMBL/GenBank/DDBJ whole genome shotgun (WGS) entry which is preliminary data.</text>
</comment>
<evidence type="ECO:0000313" key="2">
    <source>
        <dbReference type="Proteomes" id="UP000275408"/>
    </source>
</evidence>